<dbReference type="InterPro" id="IPR012041">
    <property type="entry name" value="Znf_CPxCG-like"/>
</dbReference>
<dbReference type="Pfam" id="PF19769">
    <property type="entry name" value="CPxCG_zf"/>
    <property type="match status" value="1"/>
</dbReference>
<dbReference type="PIRSF" id="PIRSF015877">
    <property type="entry name" value="UCP015877"/>
    <property type="match status" value="1"/>
</dbReference>
<organism evidence="1 2">
    <name type="scientific">Halosegnis rubeus</name>
    <dbReference type="NCBI Taxonomy" id="2212850"/>
    <lineage>
        <taxon>Archaea</taxon>
        <taxon>Methanobacteriati</taxon>
        <taxon>Methanobacteriota</taxon>
        <taxon>Stenosarchaea group</taxon>
        <taxon>Halobacteria</taxon>
        <taxon>Halobacteriales</taxon>
        <taxon>Natronomonadaceae</taxon>
        <taxon>Halosegnis</taxon>
    </lineage>
</organism>
<dbReference type="Proteomes" id="UP000326302">
    <property type="component" value="Unassembled WGS sequence"/>
</dbReference>
<accession>A0A5N5U9V4</accession>
<dbReference type="RefSeq" id="WP_152120362.1">
    <property type="nucleotide sequence ID" value="NZ_QJOW01000003.1"/>
</dbReference>
<gene>
    <name evidence="1" type="ORF">DMP03_09080</name>
</gene>
<sequence>MSHARVALACPSCSPDEPTAHEVLKEADPATVRCGECGHVHKESLPEDETIERRVVVSQSGDSFSARHGGDPDEQFEVGQEFLLDAPEALMQVRVTSIETDEGRAEAAAFEDVETLWTRAVGNVTVNVTVNPKDGKREETRSVALQVPGDEQFMIDETVEYGDEKFTVTSFVVRDGIDRYDREQYHYTGDAALAKDLKRVYARDEKTTAWSAW</sequence>
<protein>
    <submittedName>
        <fullName evidence="1">Uncharacterized protein</fullName>
    </submittedName>
</protein>
<reference evidence="1 2" key="1">
    <citation type="submission" date="2019-10" db="EMBL/GenBank/DDBJ databases">
        <title>Unraveling microbial dark matter from salterns through culturing: the case of the genus Halosegnis.</title>
        <authorList>
            <person name="Duran-Viseras A."/>
            <person name="Andrei A.-S."/>
            <person name="Vera-Gargallo B."/>
            <person name="Ghai R."/>
            <person name="Sanchez-Porro C."/>
            <person name="Ventosa A."/>
        </authorList>
    </citation>
    <scope>NUCLEOTIDE SEQUENCE [LARGE SCALE GENOMIC DNA]</scope>
    <source>
        <strain evidence="1 2">F17-44</strain>
    </source>
</reference>
<dbReference type="PANTHER" id="PTHR42195:SF1">
    <property type="entry name" value="ZINC FINGER PROTEIN"/>
    <property type="match status" value="1"/>
</dbReference>
<evidence type="ECO:0000313" key="2">
    <source>
        <dbReference type="Proteomes" id="UP000326302"/>
    </source>
</evidence>
<dbReference type="EMBL" id="QJOW01000003">
    <property type="protein sequence ID" value="KAB7515364.1"/>
    <property type="molecule type" value="Genomic_DNA"/>
</dbReference>
<evidence type="ECO:0000313" key="1">
    <source>
        <dbReference type="EMBL" id="KAB7515364.1"/>
    </source>
</evidence>
<dbReference type="AlphaFoldDB" id="A0A5N5U9V4"/>
<dbReference type="PANTHER" id="PTHR42195">
    <property type="entry name" value="UCP015877 FAMILY PROTEIN"/>
    <property type="match status" value="1"/>
</dbReference>
<dbReference type="OrthoDB" id="23364at2157"/>
<proteinExistence type="predicted"/>
<comment type="caution">
    <text evidence="1">The sequence shown here is derived from an EMBL/GenBank/DDBJ whole genome shotgun (WGS) entry which is preliminary data.</text>
</comment>
<name>A0A5N5U9V4_9EURY</name>